<reference evidence="2" key="1">
    <citation type="journal article" date="2023" name="Front. Plant Sci.">
        <title>Chromosomal-level genome assembly of Melastoma candidum provides insights into trichome evolution.</title>
        <authorList>
            <person name="Zhong Y."/>
            <person name="Wu W."/>
            <person name="Sun C."/>
            <person name="Zou P."/>
            <person name="Liu Y."/>
            <person name="Dai S."/>
            <person name="Zhou R."/>
        </authorList>
    </citation>
    <scope>NUCLEOTIDE SEQUENCE [LARGE SCALE GENOMIC DNA]</scope>
</reference>
<organism evidence="1 2">
    <name type="scientific">Melastoma candidum</name>
    <dbReference type="NCBI Taxonomy" id="119954"/>
    <lineage>
        <taxon>Eukaryota</taxon>
        <taxon>Viridiplantae</taxon>
        <taxon>Streptophyta</taxon>
        <taxon>Embryophyta</taxon>
        <taxon>Tracheophyta</taxon>
        <taxon>Spermatophyta</taxon>
        <taxon>Magnoliopsida</taxon>
        <taxon>eudicotyledons</taxon>
        <taxon>Gunneridae</taxon>
        <taxon>Pentapetalae</taxon>
        <taxon>rosids</taxon>
        <taxon>malvids</taxon>
        <taxon>Myrtales</taxon>
        <taxon>Melastomataceae</taxon>
        <taxon>Melastomatoideae</taxon>
        <taxon>Melastomateae</taxon>
        <taxon>Melastoma</taxon>
    </lineage>
</organism>
<evidence type="ECO:0000313" key="2">
    <source>
        <dbReference type="Proteomes" id="UP001057402"/>
    </source>
</evidence>
<protein>
    <submittedName>
        <fullName evidence="1">Uncharacterized protein</fullName>
    </submittedName>
</protein>
<name>A0ACB9MPL2_9MYRT</name>
<accession>A0ACB9MPL2</accession>
<dbReference type="EMBL" id="CM042888">
    <property type="protein sequence ID" value="KAI4325502.1"/>
    <property type="molecule type" value="Genomic_DNA"/>
</dbReference>
<proteinExistence type="predicted"/>
<sequence length="143" mass="15488">MGICSSSDATNVATVKLILLDGRLQEFPYPVKASHVLPCDGSFFICNSDDMEFDDVVSAVEELHLGGLYFALPASKMKRKLQAEEMAALAVKASSALTRRCGGDRRSRCRKKVMDFSAVVGGRDGADVGRRRRFAATLGSIPE</sequence>
<keyword evidence="2" id="KW-1185">Reference proteome</keyword>
<gene>
    <name evidence="1" type="ORF">MLD38_030893</name>
</gene>
<comment type="caution">
    <text evidence="1">The sequence shown here is derived from an EMBL/GenBank/DDBJ whole genome shotgun (WGS) entry which is preliminary data.</text>
</comment>
<dbReference type="Proteomes" id="UP001057402">
    <property type="component" value="Chromosome 9"/>
</dbReference>
<evidence type="ECO:0000313" key="1">
    <source>
        <dbReference type="EMBL" id="KAI4325502.1"/>
    </source>
</evidence>